<comment type="caution">
    <text evidence="3">The sequence shown here is derived from an EMBL/GenBank/DDBJ whole genome shotgun (WGS) entry which is preliminary data.</text>
</comment>
<feature type="compositionally biased region" description="Low complexity" evidence="1">
    <location>
        <begin position="35"/>
        <end position="49"/>
    </location>
</feature>
<gene>
    <name evidence="3" type="ORF">HanXRQr2_Chr14g0664371</name>
</gene>
<accession>A0A9K3ECA2</accession>
<organism evidence="3 4">
    <name type="scientific">Helianthus annuus</name>
    <name type="common">Common sunflower</name>
    <dbReference type="NCBI Taxonomy" id="4232"/>
    <lineage>
        <taxon>Eukaryota</taxon>
        <taxon>Viridiplantae</taxon>
        <taxon>Streptophyta</taxon>
        <taxon>Embryophyta</taxon>
        <taxon>Tracheophyta</taxon>
        <taxon>Spermatophyta</taxon>
        <taxon>Magnoliopsida</taxon>
        <taxon>eudicotyledons</taxon>
        <taxon>Gunneridae</taxon>
        <taxon>Pentapetalae</taxon>
        <taxon>asterids</taxon>
        <taxon>campanulids</taxon>
        <taxon>Asterales</taxon>
        <taxon>Asteraceae</taxon>
        <taxon>Asteroideae</taxon>
        <taxon>Heliantheae alliance</taxon>
        <taxon>Heliantheae</taxon>
        <taxon>Helianthus</taxon>
    </lineage>
</organism>
<feature type="region of interest" description="Disordered" evidence="1">
    <location>
        <begin position="35"/>
        <end position="61"/>
    </location>
</feature>
<feature type="signal peptide" evidence="2">
    <location>
        <begin position="1"/>
        <end position="33"/>
    </location>
</feature>
<sequence>MTRLFLNNKKKKKIKILTLIFFLPSLSLKPTTATTFNPPTTTTTSTVTFNPPPPPLSPSIDPTPTLQLTTTPSKNPQHACTPFWFCSQQQKQVLHHPLFPFLSRSVSAPICYSLVLIGVHRTISSYRRFSNSIFQQVTLA</sequence>
<dbReference type="EMBL" id="MNCJ02000329">
    <property type="protein sequence ID" value="KAF5770883.1"/>
    <property type="molecule type" value="Genomic_DNA"/>
</dbReference>
<name>A0A9K3ECA2_HELAN</name>
<proteinExistence type="predicted"/>
<keyword evidence="4" id="KW-1185">Reference proteome</keyword>
<evidence type="ECO:0000256" key="2">
    <source>
        <dbReference type="SAM" id="SignalP"/>
    </source>
</evidence>
<dbReference type="Proteomes" id="UP000215914">
    <property type="component" value="Unassembled WGS sequence"/>
</dbReference>
<dbReference type="AlphaFoldDB" id="A0A9K3ECA2"/>
<protein>
    <submittedName>
        <fullName evidence="3">Uncharacterized protein</fullName>
    </submittedName>
</protein>
<feature type="chain" id="PRO_5039926569" evidence="2">
    <location>
        <begin position="34"/>
        <end position="140"/>
    </location>
</feature>
<reference evidence="3" key="2">
    <citation type="submission" date="2020-06" db="EMBL/GenBank/DDBJ databases">
        <title>Helianthus annuus Genome sequencing and assembly Release 2.</title>
        <authorList>
            <person name="Gouzy J."/>
            <person name="Langlade N."/>
            <person name="Munos S."/>
        </authorList>
    </citation>
    <scope>NUCLEOTIDE SEQUENCE</scope>
    <source>
        <tissue evidence="3">Leaves</tissue>
    </source>
</reference>
<reference evidence="3" key="1">
    <citation type="journal article" date="2017" name="Nature">
        <title>The sunflower genome provides insights into oil metabolism, flowering and Asterid evolution.</title>
        <authorList>
            <person name="Badouin H."/>
            <person name="Gouzy J."/>
            <person name="Grassa C.J."/>
            <person name="Murat F."/>
            <person name="Staton S.E."/>
            <person name="Cottret L."/>
            <person name="Lelandais-Briere C."/>
            <person name="Owens G.L."/>
            <person name="Carrere S."/>
            <person name="Mayjonade B."/>
            <person name="Legrand L."/>
            <person name="Gill N."/>
            <person name="Kane N.C."/>
            <person name="Bowers J.E."/>
            <person name="Hubner S."/>
            <person name="Bellec A."/>
            <person name="Berard A."/>
            <person name="Berges H."/>
            <person name="Blanchet N."/>
            <person name="Boniface M.C."/>
            <person name="Brunel D."/>
            <person name="Catrice O."/>
            <person name="Chaidir N."/>
            <person name="Claudel C."/>
            <person name="Donnadieu C."/>
            <person name="Faraut T."/>
            <person name="Fievet G."/>
            <person name="Helmstetter N."/>
            <person name="King M."/>
            <person name="Knapp S.J."/>
            <person name="Lai Z."/>
            <person name="Le Paslier M.C."/>
            <person name="Lippi Y."/>
            <person name="Lorenzon L."/>
            <person name="Mandel J.R."/>
            <person name="Marage G."/>
            <person name="Marchand G."/>
            <person name="Marquand E."/>
            <person name="Bret-Mestries E."/>
            <person name="Morien E."/>
            <person name="Nambeesan S."/>
            <person name="Nguyen T."/>
            <person name="Pegot-Espagnet P."/>
            <person name="Pouilly N."/>
            <person name="Raftis F."/>
            <person name="Sallet E."/>
            <person name="Schiex T."/>
            <person name="Thomas J."/>
            <person name="Vandecasteele C."/>
            <person name="Vares D."/>
            <person name="Vear F."/>
            <person name="Vautrin S."/>
            <person name="Crespi M."/>
            <person name="Mangin B."/>
            <person name="Burke J.M."/>
            <person name="Salse J."/>
            <person name="Munos S."/>
            <person name="Vincourt P."/>
            <person name="Rieseberg L.H."/>
            <person name="Langlade N.B."/>
        </authorList>
    </citation>
    <scope>NUCLEOTIDE SEQUENCE</scope>
    <source>
        <tissue evidence="3">Leaves</tissue>
    </source>
</reference>
<keyword evidence="2" id="KW-0732">Signal</keyword>
<evidence type="ECO:0000256" key="1">
    <source>
        <dbReference type="SAM" id="MobiDB-lite"/>
    </source>
</evidence>
<dbReference type="Gramene" id="mRNA:HanXRQr2_Chr14g0664371">
    <property type="protein sequence ID" value="CDS:HanXRQr2_Chr14g0664371.1"/>
    <property type="gene ID" value="HanXRQr2_Chr14g0664371"/>
</dbReference>
<evidence type="ECO:0000313" key="3">
    <source>
        <dbReference type="EMBL" id="KAF5770883.1"/>
    </source>
</evidence>
<evidence type="ECO:0000313" key="4">
    <source>
        <dbReference type="Proteomes" id="UP000215914"/>
    </source>
</evidence>